<evidence type="ECO:0000256" key="2">
    <source>
        <dbReference type="ARBA" id="ARBA00022679"/>
    </source>
</evidence>
<keyword evidence="1 4" id="KW-0489">Methyltransferase</keyword>
<protein>
    <submittedName>
        <fullName evidence="4">Class I SAM-dependent methyltransferase</fullName>
    </submittedName>
</protein>
<name>A0ABP7FV84_9ACTN</name>
<dbReference type="EMBL" id="BAABEP010000045">
    <property type="protein sequence ID" value="GAA3747896.1"/>
    <property type="molecule type" value="Genomic_DNA"/>
</dbReference>
<comment type="caution">
    <text evidence="4">The sequence shown here is derived from an EMBL/GenBank/DDBJ whole genome shotgun (WGS) entry which is preliminary data.</text>
</comment>
<dbReference type="PANTHER" id="PTHR43861:SF1">
    <property type="entry name" value="TRANS-ACONITATE 2-METHYLTRANSFERASE"/>
    <property type="match status" value="1"/>
</dbReference>
<dbReference type="SUPFAM" id="SSF53335">
    <property type="entry name" value="S-adenosyl-L-methionine-dependent methyltransferases"/>
    <property type="match status" value="1"/>
</dbReference>
<keyword evidence="2" id="KW-0808">Transferase</keyword>
<evidence type="ECO:0000256" key="1">
    <source>
        <dbReference type="ARBA" id="ARBA00022603"/>
    </source>
</evidence>
<keyword evidence="5" id="KW-1185">Reference proteome</keyword>
<dbReference type="PANTHER" id="PTHR43861">
    <property type="entry name" value="TRANS-ACONITATE 2-METHYLTRANSFERASE-RELATED"/>
    <property type="match status" value="1"/>
</dbReference>
<sequence length="251" mass="27412">MCVSTTTARLWVDRWELQQQRYAIDREERFTVVADVVEHVTAENGVPRVLDLGCGPGSLPARLAERLPHAEIVGVDKDPLLLALARACHPEAARYVEAVIGERGWIHALGLAGPVDAVVSTTALHYLPEDVLRHVYTELATLLRPGGVLVNADHLSHEGACVAEIATFVGTRRAQRQRAFDHEDWEAWWSAVENEPELRGLCAERRAGTAAGSNCPLTLGRHVELLSEAGFGPVSPVWQVGSSYVLVAVRP</sequence>
<evidence type="ECO:0000313" key="4">
    <source>
        <dbReference type="EMBL" id="GAA3747896.1"/>
    </source>
</evidence>
<dbReference type="GO" id="GO:0032259">
    <property type="term" value="P:methylation"/>
    <property type="evidence" value="ECO:0007669"/>
    <property type="project" value="UniProtKB-KW"/>
</dbReference>
<evidence type="ECO:0000259" key="3">
    <source>
        <dbReference type="Pfam" id="PF13649"/>
    </source>
</evidence>
<dbReference type="Gene3D" id="3.40.50.150">
    <property type="entry name" value="Vaccinia Virus protein VP39"/>
    <property type="match status" value="1"/>
</dbReference>
<dbReference type="InterPro" id="IPR029063">
    <property type="entry name" value="SAM-dependent_MTases_sf"/>
</dbReference>
<dbReference type="RefSeq" id="WP_345651814.1">
    <property type="nucleotide sequence ID" value="NZ_BAABEP010000045.1"/>
</dbReference>
<dbReference type="Pfam" id="PF13649">
    <property type="entry name" value="Methyltransf_25"/>
    <property type="match status" value="1"/>
</dbReference>
<gene>
    <name evidence="4" type="ORF">GCM10023082_50280</name>
</gene>
<dbReference type="Proteomes" id="UP001499884">
    <property type="component" value="Unassembled WGS sequence"/>
</dbReference>
<organism evidence="4 5">
    <name type="scientific">Streptomyces tremellae</name>
    <dbReference type="NCBI Taxonomy" id="1124239"/>
    <lineage>
        <taxon>Bacteria</taxon>
        <taxon>Bacillati</taxon>
        <taxon>Actinomycetota</taxon>
        <taxon>Actinomycetes</taxon>
        <taxon>Kitasatosporales</taxon>
        <taxon>Streptomycetaceae</taxon>
        <taxon>Streptomyces</taxon>
    </lineage>
</organism>
<dbReference type="GO" id="GO:0008168">
    <property type="term" value="F:methyltransferase activity"/>
    <property type="evidence" value="ECO:0007669"/>
    <property type="project" value="UniProtKB-KW"/>
</dbReference>
<dbReference type="CDD" id="cd02440">
    <property type="entry name" value="AdoMet_MTases"/>
    <property type="match status" value="1"/>
</dbReference>
<proteinExistence type="predicted"/>
<feature type="domain" description="Methyltransferase" evidence="3">
    <location>
        <begin position="49"/>
        <end position="147"/>
    </location>
</feature>
<accession>A0ABP7FV84</accession>
<reference evidence="5" key="1">
    <citation type="journal article" date="2019" name="Int. J. Syst. Evol. Microbiol.">
        <title>The Global Catalogue of Microorganisms (GCM) 10K type strain sequencing project: providing services to taxonomists for standard genome sequencing and annotation.</title>
        <authorList>
            <consortium name="The Broad Institute Genomics Platform"/>
            <consortium name="The Broad Institute Genome Sequencing Center for Infectious Disease"/>
            <person name="Wu L."/>
            <person name="Ma J."/>
        </authorList>
    </citation>
    <scope>NUCLEOTIDE SEQUENCE [LARGE SCALE GENOMIC DNA]</scope>
    <source>
        <strain evidence="5">JCM 30846</strain>
    </source>
</reference>
<evidence type="ECO:0000313" key="5">
    <source>
        <dbReference type="Proteomes" id="UP001499884"/>
    </source>
</evidence>
<dbReference type="InterPro" id="IPR041698">
    <property type="entry name" value="Methyltransf_25"/>
</dbReference>